<evidence type="ECO:0000256" key="1">
    <source>
        <dbReference type="ARBA" id="ARBA00004613"/>
    </source>
</evidence>
<keyword evidence="3" id="KW-0677">Repeat</keyword>
<reference evidence="5" key="1">
    <citation type="submission" date="2020-04" db="EMBL/GenBank/DDBJ databases">
        <authorList>
            <person name="Alioto T."/>
            <person name="Alioto T."/>
            <person name="Gomez Garrido J."/>
        </authorList>
    </citation>
    <scope>NUCLEOTIDE SEQUENCE</scope>
    <source>
        <strain evidence="5">A484AB</strain>
    </source>
</reference>
<dbReference type="PROSITE" id="PS50060">
    <property type="entry name" value="MAM_2"/>
    <property type="match status" value="3"/>
</dbReference>
<dbReference type="Proteomes" id="UP001152795">
    <property type="component" value="Unassembled WGS sequence"/>
</dbReference>
<keyword evidence="2" id="KW-0964">Secreted</keyword>
<dbReference type="OrthoDB" id="5986585at2759"/>
<organism evidence="5 6">
    <name type="scientific">Paramuricea clavata</name>
    <name type="common">Red gorgonian</name>
    <name type="synonym">Violescent sea-whip</name>
    <dbReference type="NCBI Taxonomy" id="317549"/>
    <lineage>
        <taxon>Eukaryota</taxon>
        <taxon>Metazoa</taxon>
        <taxon>Cnidaria</taxon>
        <taxon>Anthozoa</taxon>
        <taxon>Octocorallia</taxon>
        <taxon>Malacalcyonacea</taxon>
        <taxon>Plexauridae</taxon>
        <taxon>Paramuricea</taxon>
    </lineage>
</organism>
<accession>A0A7D9LFK4</accession>
<dbReference type="FunFam" id="2.60.120.200:FF:000182">
    <property type="entry name" value="MAM and LDL-receptor class A domain-containing protein 1"/>
    <property type="match status" value="1"/>
</dbReference>
<name>A0A7D9LFK4_PARCT</name>
<comment type="subcellular location">
    <subcellularLocation>
        <location evidence="1">Secreted</location>
    </subcellularLocation>
</comment>
<dbReference type="Gene3D" id="2.60.120.200">
    <property type="match status" value="3"/>
</dbReference>
<dbReference type="InterPro" id="IPR013320">
    <property type="entry name" value="ConA-like_dom_sf"/>
</dbReference>
<dbReference type="PRINTS" id="PR00020">
    <property type="entry name" value="MAMDOMAIN"/>
</dbReference>
<sequence length="518" mass="57285">MALDDVSVQDGQCPPQALCTFDDPSMCGWRNIAGDNFDWTRSSGRTGSSGTGPSNDHTYGTNQGYYMYIEASSPRTKGHKAWLESPLFKPTAGKCLRFWYHMLGNAIGRLNVLVKVGNNRGNPVWTMTGNLGNAWRVGEVTVKSASQFKIMFEASVGTSFTSDIAIDDVLISNGACAKPGDCDFEKGECTWINAKTDNINDNFDWIRATKTASAGTGPSADHSTGTRKGHFMYIESSWPRQWGEKARLESEVLPPTTGQCMQFWFNMNGLHINKLSILLKVIEQSESRVWTYGGNRGVNWIQGQIPIKSAKPFVIVFEGTSGYSYQGDIAIDDITFSTSSVQCAIIPADAKPFGCNFEFSNCNWRPGFTFSSYKWKRQSGLQAVQSKFGTKIDHTIGKASGSYIFVNTRGYPSSRATLTSPAITFNGTKVLKCLEFAYHMHGASVNYLDVYARSTSTRNRRSVWNRRGTQGDRWILADVQLEITEPINIIFEARNGSQYDGDIAIDDIDLKEGSCPSA</sequence>
<gene>
    <name evidence="5" type="ORF">PACLA_8A045705</name>
</gene>
<dbReference type="SMART" id="SM00137">
    <property type="entry name" value="MAM"/>
    <property type="match status" value="3"/>
</dbReference>
<evidence type="ECO:0000256" key="4">
    <source>
        <dbReference type="ARBA" id="ARBA00023157"/>
    </source>
</evidence>
<feature type="non-terminal residue" evidence="5">
    <location>
        <position position="518"/>
    </location>
</feature>
<dbReference type="Pfam" id="PF00629">
    <property type="entry name" value="MAM"/>
    <property type="match status" value="3"/>
</dbReference>
<dbReference type="CDD" id="cd06263">
    <property type="entry name" value="MAM"/>
    <property type="match status" value="3"/>
</dbReference>
<dbReference type="GO" id="GO:0016020">
    <property type="term" value="C:membrane"/>
    <property type="evidence" value="ECO:0007669"/>
    <property type="project" value="InterPro"/>
</dbReference>
<protein>
    <submittedName>
        <fullName evidence="5">MAM and LDL-receptor class A domain-containing 2-like</fullName>
    </submittedName>
</protein>
<dbReference type="AlphaFoldDB" id="A0A7D9LFK4"/>
<dbReference type="EMBL" id="CACRXK020018697">
    <property type="protein sequence ID" value="CAB4032790.1"/>
    <property type="molecule type" value="Genomic_DNA"/>
</dbReference>
<dbReference type="PROSITE" id="PS00740">
    <property type="entry name" value="MAM_1"/>
    <property type="match status" value="2"/>
</dbReference>
<comment type="caution">
    <text evidence="5">The sequence shown here is derived from an EMBL/GenBank/DDBJ whole genome shotgun (WGS) entry which is preliminary data.</text>
</comment>
<evidence type="ECO:0000256" key="2">
    <source>
        <dbReference type="ARBA" id="ARBA00022525"/>
    </source>
</evidence>
<evidence type="ECO:0000256" key="3">
    <source>
        <dbReference type="ARBA" id="ARBA00022737"/>
    </source>
</evidence>
<dbReference type="PANTHER" id="PTHR23282">
    <property type="entry name" value="APICAL ENDOSOMAL GLYCOPROTEIN PRECURSOR"/>
    <property type="match status" value="1"/>
</dbReference>
<keyword evidence="4" id="KW-1015">Disulfide bond</keyword>
<dbReference type="InterPro" id="IPR051560">
    <property type="entry name" value="MAM_domain-containing"/>
</dbReference>
<dbReference type="PANTHER" id="PTHR23282:SF148">
    <property type="entry name" value="MAM DOMAIN-CONTAINING PROTEIN"/>
    <property type="match status" value="1"/>
</dbReference>
<dbReference type="GO" id="GO:0005576">
    <property type="term" value="C:extracellular region"/>
    <property type="evidence" value="ECO:0007669"/>
    <property type="project" value="UniProtKB-SubCell"/>
</dbReference>
<dbReference type="InterPro" id="IPR000998">
    <property type="entry name" value="MAM_dom"/>
</dbReference>
<proteinExistence type="predicted"/>
<evidence type="ECO:0000313" key="6">
    <source>
        <dbReference type="Proteomes" id="UP001152795"/>
    </source>
</evidence>
<evidence type="ECO:0000313" key="5">
    <source>
        <dbReference type="EMBL" id="CAB4032790.1"/>
    </source>
</evidence>
<dbReference type="SUPFAM" id="SSF49899">
    <property type="entry name" value="Concanavalin A-like lectins/glucanases"/>
    <property type="match status" value="3"/>
</dbReference>
<keyword evidence="6" id="KW-1185">Reference proteome</keyword>